<keyword evidence="1" id="KW-1133">Transmembrane helix</keyword>
<protein>
    <submittedName>
        <fullName evidence="2">Uncharacterized protein</fullName>
    </submittedName>
</protein>
<accession>A0A6V7XFD0</accession>
<proteinExistence type="predicted"/>
<dbReference type="AlphaFoldDB" id="A0A6V7XFD0"/>
<dbReference type="OrthoDB" id="5864411at2759"/>
<keyword evidence="1" id="KW-0472">Membrane</keyword>
<feature type="transmembrane region" description="Helical" evidence="1">
    <location>
        <begin position="25"/>
        <end position="46"/>
    </location>
</feature>
<gene>
    <name evidence="2" type="ORF">MENT_LOCUS50880</name>
</gene>
<sequence length="235" mass="27050">MPEVLNIPIVESTTSRYKPSNLTRVASIVVCFLFAALISTLTVRYFSDVTPIPTQVQEVAEQRQSRIPSIFERMDALHSKVSELERTVDVISRKNHLSWNDQQSKNLLFPRSGFRNMEGSSEHNRLQQQKQIFQQLQSQMLPRPVTRAHLLAPQGQLEPQNSFEKRMVSWQPVKREDPLLWTEEISEQKIYDAIARERAMLIIEQQLAVVLRAGERLGISPEAILEHLRIQNGDG</sequence>
<name>A0A6V7XFD0_MELEN</name>
<dbReference type="EMBL" id="CAJEWN010001455">
    <property type="protein sequence ID" value="CAD2197617.1"/>
    <property type="molecule type" value="Genomic_DNA"/>
</dbReference>
<comment type="caution">
    <text evidence="2">The sequence shown here is derived from an EMBL/GenBank/DDBJ whole genome shotgun (WGS) entry which is preliminary data.</text>
</comment>
<dbReference type="Proteomes" id="UP000580250">
    <property type="component" value="Unassembled WGS sequence"/>
</dbReference>
<keyword evidence="1" id="KW-0812">Transmembrane</keyword>
<evidence type="ECO:0000313" key="2">
    <source>
        <dbReference type="EMBL" id="CAD2197617.1"/>
    </source>
</evidence>
<reference evidence="2 3" key="1">
    <citation type="submission" date="2020-08" db="EMBL/GenBank/DDBJ databases">
        <authorList>
            <person name="Koutsovoulos G."/>
            <person name="Danchin GJ E."/>
        </authorList>
    </citation>
    <scope>NUCLEOTIDE SEQUENCE [LARGE SCALE GENOMIC DNA]</scope>
</reference>
<evidence type="ECO:0000313" key="3">
    <source>
        <dbReference type="Proteomes" id="UP000580250"/>
    </source>
</evidence>
<organism evidence="2 3">
    <name type="scientific">Meloidogyne enterolobii</name>
    <name type="common">Root-knot nematode worm</name>
    <name type="synonym">Meloidogyne mayaguensis</name>
    <dbReference type="NCBI Taxonomy" id="390850"/>
    <lineage>
        <taxon>Eukaryota</taxon>
        <taxon>Metazoa</taxon>
        <taxon>Ecdysozoa</taxon>
        <taxon>Nematoda</taxon>
        <taxon>Chromadorea</taxon>
        <taxon>Rhabditida</taxon>
        <taxon>Tylenchina</taxon>
        <taxon>Tylenchomorpha</taxon>
        <taxon>Tylenchoidea</taxon>
        <taxon>Meloidogynidae</taxon>
        <taxon>Meloidogyninae</taxon>
        <taxon>Meloidogyne</taxon>
    </lineage>
</organism>
<evidence type="ECO:0000256" key="1">
    <source>
        <dbReference type="SAM" id="Phobius"/>
    </source>
</evidence>